<accession>A0ABR3A947</accession>
<dbReference type="InterPro" id="IPR036537">
    <property type="entry name" value="Adaptor_Cbl_N_dom_sf"/>
</dbReference>
<gene>
    <name evidence="2" type="ORF">AAF712_003524</name>
</gene>
<feature type="region of interest" description="Disordered" evidence="1">
    <location>
        <begin position="179"/>
        <end position="241"/>
    </location>
</feature>
<name>A0ABR3A947_9AGAR</name>
<evidence type="ECO:0000313" key="3">
    <source>
        <dbReference type="Proteomes" id="UP001437256"/>
    </source>
</evidence>
<organism evidence="2 3">
    <name type="scientific">Marasmius tenuissimus</name>
    <dbReference type="NCBI Taxonomy" id="585030"/>
    <lineage>
        <taxon>Eukaryota</taxon>
        <taxon>Fungi</taxon>
        <taxon>Dikarya</taxon>
        <taxon>Basidiomycota</taxon>
        <taxon>Agaricomycotina</taxon>
        <taxon>Agaricomycetes</taxon>
        <taxon>Agaricomycetidae</taxon>
        <taxon>Agaricales</taxon>
        <taxon>Marasmiineae</taxon>
        <taxon>Marasmiaceae</taxon>
        <taxon>Marasmius</taxon>
    </lineage>
</organism>
<dbReference type="InterPro" id="IPR059179">
    <property type="entry name" value="MLKL-like_MCAfunc"/>
</dbReference>
<protein>
    <recommendedName>
        <fullName evidence="4">NACHT-NTPase and P-loop NTPases N-terminal domain-containing protein</fullName>
    </recommendedName>
</protein>
<evidence type="ECO:0008006" key="4">
    <source>
        <dbReference type="Google" id="ProtNLM"/>
    </source>
</evidence>
<dbReference type="Proteomes" id="UP001437256">
    <property type="component" value="Unassembled WGS sequence"/>
</dbReference>
<comment type="caution">
    <text evidence="2">The sequence shown here is derived from an EMBL/GenBank/DDBJ whole genome shotgun (WGS) entry which is preliminary data.</text>
</comment>
<sequence length="337" mass="37728">MPRSATPSDAQNESRWATALDITQTVFTTVKDISDVIPTVPFLKEAAGLACGLLAVIDGMKQNKDGFKGLAGRAFEVIYVVHNSVEEHKDWSESMERNLKHLMETVEAIKASAESKIKKGALSRIWRLHGDRDEIVRFEKRLDQVLGLFNVVASIETYTNLRKIQRDWHEEMVRSQAIDLEPYVERTPDQLPSPRSESDESSIPETPSTNPFRRSDCQFKKQNQNNSSPPPPRFSMFDGASGIQIGGSISVNNVTGNQVNYSNSNNSSSNSMNSFNTTQNNVVNSGNFQSHISSPGWHSDTSGWSPSPAHLHQPPWGRQLSPAYQPHNWQSNLYYHS</sequence>
<keyword evidence="3" id="KW-1185">Reference proteome</keyword>
<dbReference type="EMBL" id="JBBXMP010000012">
    <property type="protein sequence ID" value="KAL0069489.1"/>
    <property type="molecule type" value="Genomic_DNA"/>
</dbReference>
<feature type="compositionally biased region" description="Polar residues" evidence="1">
    <location>
        <begin position="201"/>
        <end position="212"/>
    </location>
</feature>
<feature type="region of interest" description="Disordered" evidence="1">
    <location>
        <begin position="287"/>
        <end position="319"/>
    </location>
</feature>
<reference evidence="2 3" key="1">
    <citation type="submission" date="2024-05" db="EMBL/GenBank/DDBJ databases">
        <title>A draft genome resource for the thread blight pathogen Marasmius tenuissimus strain MS-2.</title>
        <authorList>
            <person name="Yulfo-Soto G.E."/>
            <person name="Baruah I.K."/>
            <person name="Amoako-Attah I."/>
            <person name="Bukari Y."/>
            <person name="Meinhardt L.W."/>
            <person name="Bailey B.A."/>
            <person name="Cohen S.P."/>
        </authorList>
    </citation>
    <scope>NUCLEOTIDE SEQUENCE [LARGE SCALE GENOMIC DNA]</scope>
    <source>
        <strain evidence="2 3">MS-2</strain>
    </source>
</reference>
<dbReference type="Gene3D" id="1.20.930.20">
    <property type="entry name" value="Adaptor protein Cbl, N-terminal domain"/>
    <property type="match status" value="1"/>
</dbReference>
<dbReference type="CDD" id="cd21037">
    <property type="entry name" value="MLKL_NTD"/>
    <property type="match status" value="1"/>
</dbReference>
<evidence type="ECO:0000313" key="2">
    <source>
        <dbReference type="EMBL" id="KAL0069489.1"/>
    </source>
</evidence>
<evidence type="ECO:0000256" key="1">
    <source>
        <dbReference type="SAM" id="MobiDB-lite"/>
    </source>
</evidence>
<proteinExistence type="predicted"/>